<evidence type="ECO:0000256" key="6">
    <source>
        <dbReference type="ARBA" id="ARBA00023002"/>
    </source>
</evidence>
<dbReference type="Gene3D" id="3.30.360.10">
    <property type="entry name" value="Dihydrodipicolinate Reductase, domain 2"/>
    <property type="match status" value="1"/>
</dbReference>
<dbReference type="SMART" id="SM00859">
    <property type="entry name" value="Semialdhyde_dh"/>
    <property type="match status" value="1"/>
</dbReference>
<dbReference type="Pfam" id="PF01118">
    <property type="entry name" value="Semialdhyde_dh"/>
    <property type="match status" value="1"/>
</dbReference>
<evidence type="ECO:0000256" key="1">
    <source>
        <dbReference type="ARBA" id="ARBA00004862"/>
    </source>
</evidence>
<keyword evidence="3" id="KW-0055">Arginine biosynthesis</keyword>
<dbReference type="InterPro" id="IPR036291">
    <property type="entry name" value="NAD(P)-bd_dom_sf"/>
</dbReference>
<evidence type="ECO:0000313" key="9">
    <source>
        <dbReference type="EMBL" id="VAV84688.1"/>
    </source>
</evidence>
<name>A0A3B0R9S8_9ZZZZ</name>
<keyword evidence="5" id="KW-0521">NADP</keyword>
<comment type="catalytic activity">
    <reaction evidence="7">
        <text>N-acetyl-L-glutamate 5-semialdehyde + phosphate + NADP(+) = N-acetyl-L-glutamyl 5-phosphate + NADPH + H(+)</text>
        <dbReference type="Rhea" id="RHEA:21588"/>
        <dbReference type="ChEBI" id="CHEBI:15378"/>
        <dbReference type="ChEBI" id="CHEBI:29123"/>
        <dbReference type="ChEBI" id="CHEBI:43474"/>
        <dbReference type="ChEBI" id="CHEBI:57783"/>
        <dbReference type="ChEBI" id="CHEBI:57936"/>
        <dbReference type="ChEBI" id="CHEBI:58349"/>
        <dbReference type="EC" id="1.2.1.38"/>
    </reaction>
</comment>
<dbReference type="PROSITE" id="PS01224">
    <property type="entry name" value="ARGC"/>
    <property type="match status" value="1"/>
</dbReference>
<evidence type="ECO:0000256" key="4">
    <source>
        <dbReference type="ARBA" id="ARBA00022605"/>
    </source>
</evidence>
<dbReference type="Pfam" id="PF22698">
    <property type="entry name" value="Semialdhyde_dhC_1"/>
    <property type="match status" value="1"/>
</dbReference>
<evidence type="ECO:0000256" key="7">
    <source>
        <dbReference type="ARBA" id="ARBA00050557"/>
    </source>
</evidence>
<dbReference type="SUPFAM" id="SSF51735">
    <property type="entry name" value="NAD(P)-binding Rossmann-fold domains"/>
    <property type="match status" value="1"/>
</dbReference>
<dbReference type="GO" id="GO:0051287">
    <property type="term" value="F:NAD binding"/>
    <property type="evidence" value="ECO:0007669"/>
    <property type="project" value="InterPro"/>
</dbReference>
<evidence type="ECO:0000256" key="5">
    <source>
        <dbReference type="ARBA" id="ARBA00022857"/>
    </source>
</evidence>
<dbReference type="CDD" id="cd17895">
    <property type="entry name" value="AGPR_1_N"/>
    <property type="match status" value="1"/>
</dbReference>
<dbReference type="InterPro" id="IPR000706">
    <property type="entry name" value="AGPR_type-1"/>
</dbReference>
<dbReference type="GO" id="GO:0006526">
    <property type="term" value="P:L-arginine biosynthetic process"/>
    <property type="evidence" value="ECO:0007669"/>
    <property type="project" value="UniProtKB-KW"/>
</dbReference>
<keyword evidence="4" id="KW-0028">Amino-acid biosynthesis</keyword>
<dbReference type="GO" id="GO:0070401">
    <property type="term" value="F:NADP+ binding"/>
    <property type="evidence" value="ECO:0007669"/>
    <property type="project" value="InterPro"/>
</dbReference>
<dbReference type="HAMAP" id="MF_00150">
    <property type="entry name" value="ArgC_type1"/>
    <property type="match status" value="1"/>
</dbReference>
<accession>A0A3B0R9S8</accession>
<dbReference type="PANTHER" id="PTHR32338:SF10">
    <property type="entry name" value="N-ACETYL-GAMMA-GLUTAMYL-PHOSPHATE REDUCTASE, CHLOROPLASTIC-RELATED"/>
    <property type="match status" value="1"/>
</dbReference>
<gene>
    <name evidence="9" type="ORF">MNBD_DELTA01-115</name>
</gene>
<comment type="pathway">
    <text evidence="1">Amino-acid biosynthesis; L-arginine biosynthesis; N(2)-acetyl-L-ornithine from L-glutamate: step 3/4.</text>
</comment>
<dbReference type="SUPFAM" id="SSF55347">
    <property type="entry name" value="Glyceraldehyde-3-phosphate dehydrogenase-like, C-terminal domain"/>
    <property type="match status" value="1"/>
</dbReference>
<dbReference type="InterPro" id="IPR023013">
    <property type="entry name" value="AGPR_AS"/>
</dbReference>
<sequence length="346" mass="36758">MIKTAIIGGSGYTGLELLRILALHDKATVVAVTSRRYAGKKVTEVFPSLTGHYDGLSFSDPSKVDYMDAELFFCCLPHGTSMQTVPALLKTGKKVIDLSADYRIKDPAVYEQWYQPHSSKELIKEAAYGLPEVFGRAAIKAASLIANPGCYPTGAALALAPLVKAGLVKTSSIIIDSKSGVSGAGRSASIATSYMEIAEGFKAYKVGEHRHTPEIDQTLSTLAGSEVSVTFTPHLLPIKRGILSTVYAELKDANADDTTTLLEAFKKNYEGEAFIRICPEGVLPNLSEVAGTNNCAIGLKVDKAKGRVVVISAIDNLVKGASGAAIQNMNIIYGLCETTGLISIPI</sequence>
<proteinExistence type="inferred from homology"/>
<dbReference type="EC" id="1.2.1.38" evidence="2"/>
<dbReference type="NCBIfam" id="TIGR01850">
    <property type="entry name" value="argC"/>
    <property type="match status" value="1"/>
</dbReference>
<dbReference type="FunFam" id="3.30.360.10:FF:000014">
    <property type="entry name" value="N-acetyl-gamma-glutamyl-phosphate reductase"/>
    <property type="match status" value="1"/>
</dbReference>
<dbReference type="InterPro" id="IPR000534">
    <property type="entry name" value="Semialdehyde_DH_NAD-bd"/>
</dbReference>
<evidence type="ECO:0000259" key="8">
    <source>
        <dbReference type="SMART" id="SM00859"/>
    </source>
</evidence>
<dbReference type="GO" id="GO:0003942">
    <property type="term" value="F:N-acetyl-gamma-glutamyl-phosphate reductase activity"/>
    <property type="evidence" value="ECO:0007669"/>
    <property type="project" value="UniProtKB-EC"/>
</dbReference>
<reference evidence="9" key="1">
    <citation type="submission" date="2018-06" db="EMBL/GenBank/DDBJ databases">
        <authorList>
            <person name="Zhirakovskaya E."/>
        </authorList>
    </citation>
    <scope>NUCLEOTIDE SEQUENCE</scope>
</reference>
<dbReference type="PANTHER" id="PTHR32338">
    <property type="entry name" value="N-ACETYL-GAMMA-GLUTAMYL-PHOSPHATE REDUCTASE, CHLOROPLASTIC-RELATED-RELATED"/>
    <property type="match status" value="1"/>
</dbReference>
<feature type="domain" description="Semialdehyde dehydrogenase NAD-binding" evidence="8">
    <location>
        <begin position="3"/>
        <end position="141"/>
    </location>
</feature>
<evidence type="ECO:0000256" key="3">
    <source>
        <dbReference type="ARBA" id="ARBA00022571"/>
    </source>
</evidence>
<organism evidence="9">
    <name type="scientific">hydrothermal vent metagenome</name>
    <dbReference type="NCBI Taxonomy" id="652676"/>
    <lineage>
        <taxon>unclassified sequences</taxon>
        <taxon>metagenomes</taxon>
        <taxon>ecological metagenomes</taxon>
    </lineage>
</organism>
<protein>
    <recommendedName>
        <fullName evidence="2">N-acetyl-gamma-glutamyl-phosphate reductase</fullName>
        <ecNumber evidence="2">1.2.1.38</ecNumber>
    </recommendedName>
</protein>
<dbReference type="AlphaFoldDB" id="A0A3B0R9S8"/>
<dbReference type="EMBL" id="UOEA01000070">
    <property type="protein sequence ID" value="VAV84688.1"/>
    <property type="molecule type" value="Genomic_DNA"/>
</dbReference>
<dbReference type="InterPro" id="IPR058924">
    <property type="entry name" value="AGPR_dimerisation_dom"/>
</dbReference>
<dbReference type="InterPro" id="IPR050085">
    <property type="entry name" value="AGPR"/>
</dbReference>
<evidence type="ECO:0000256" key="2">
    <source>
        <dbReference type="ARBA" id="ARBA00013072"/>
    </source>
</evidence>
<dbReference type="CDD" id="cd23934">
    <property type="entry name" value="AGPR_1_C"/>
    <property type="match status" value="1"/>
</dbReference>
<dbReference type="Gene3D" id="3.40.50.720">
    <property type="entry name" value="NAD(P)-binding Rossmann-like Domain"/>
    <property type="match status" value="1"/>
</dbReference>
<keyword evidence="6 9" id="KW-0560">Oxidoreductase</keyword>